<comment type="caution">
    <text evidence="1">The sequence shown here is derived from an EMBL/GenBank/DDBJ whole genome shotgun (WGS) entry which is preliminary data.</text>
</comment>
<keyword evidence="2" id="KW-1185">Reference proteome</keyword>
<dbReference type="AlphaFoldDB" id="A0AAN7Q1V6"/>
<name>A0AAN7Q1V6_9COLE</name>
<evidence type="ECO:0000313" key="1">
    <source>
        <dbReference type="EMBL" id="KAK4882532.1"/>
    </source>
</evidence>
<protein>
    <submittedName>
        <fullName evidence="1">Uncharacterized protein</fullName>
    </submittedName>
</protein>
<sequence length="166" mass="18666">MTIPQYAARPDLKEQSTSELTATLTPLEMNIANRLTIVEVPRKSRSLMKVPVLLTIDMKTAIDKLIETTIPSGISNDNLYVFARGNMSERYLRGHDCLRLFCNEANLQKPRLITSLPNAEEPECESEEDTANNLVQNPVSVTSADVVSRTDIYFLLFVKIISTQYS</sequence>
<dbReference type="PANTHER" id="PTHR33480">
    <property type="entry name" value="SET DOMAIN-CONTAINING PROTEIN-RELATED"/>
    <property type="match status" value="1"/>
</dbReference>
<dbReference type="EMBL" id="JARPUR010000002">
    <property type="protein sequence ID" value="KAK4882532.1"/>
    <property type="molecule type" value="Genomic_DNA"/>
</dbReference>
<gene>
    <name evidence="1" type="ORF">RN001_005851</name>
</gene>
<organism evidence="1 2">
    <name type="scientific">Aquatica leii</name>
    <dbReference type="NCBI Taxonomy" id="1421715"/>
    <lineage>
        <taxon>Eukaryota</taxon>
        <taxon>Metazoa</taxon>
        <taxon>Ecdysozoa</taxon>
        <taxon>Arthropoda</taxon>
        <taxon>Hexapoda</taxon>
        <taxon>Insecta</taxon>
        <taxon>Pterygota</taxon>
        <taxon>Neoptera</taxon>
        <taxon>Endopterygota</taxon>
        <taxon>Coleoptera</taxon>
        <taxon>Polyphaga</taxon>
        <taxon>Elateriformia</taxon>
        <taxon>Elateroidea</taxon>
        <taxon>Lampyridae</taxon>
        <taxon>Luciolinae</taxon>
        <taxon>Aquatica</taxon>
    </lineage>
</organism>
<accession>A0AAN7Q1V6</accession>
<proteinExistence type="predicted"/>
<reference evidence="2" key="1">
    <citation type="submission" date="2023-01" db="EMBL/GenBank/DDBJ databases">
        <title>Key to firefly adult light organ development and bioluminescence: homeobox transcription factors regulate luciferase expression and transportation to peroxisome.</title>
        <authorList>
            <person name="Fu X."/>
        </authorList>
    </citation>
    <scope>NUCLEOTIDE SEQUENCE [LARGE SCALE GENOMIC DNA]</scope>
</reference>
<dbReference type="Proteomes" id="UP001353858">
    <property type="component" value="Unassembled WGS sequence"/>
</dbReference>
<evidence type="ECO:0000313" key="2">
    <source>
        <dbReference type="Proteomes" id="UP001353858"/>
    </source>
</evidence>